<feature type="transmembrane region" description="Helical" evidence="20">
    <location>
        <begin position="76"/>
        <end position="96"/>
    </location>
</feature>
<dbReference type="InterPro" id="IPR005798">
    <property type="entry name" value="Cyt_b/b6_C"/>
</dbReference>
<dbReference type="Gene3D" id="1.20.810.10">
    <property type="entry name" value="Cytochrome Bc1 Complex, Chain C"/>
    <property type="match status" value="1"/>
</dbReference>
<dbReference type="GO" id="GO:0046872">
    <property type="term" value="F:metal ion binding"/>
    <property type="evidence" value="ECO:0007669"/>
    <property type="project" value="UniProtKB-UniRule"/>
</dbReference>
<dbReference type="GO" id="GO:0005743">
    <property type="term" value="C:mitochondrial inner membrane"/>
    <property type="evidence" value="ECO:0007669"/>
    <property type="project" value="UniProtKB-SubCell"/>
</dbReference>
<keyword evidence="7 20" id="KW-0679">Respiratory chain</keyword>
<comment type="subcellular location">
    <subcellularLocation>
        <location evidence="2">Mitochondrion inner membrane</location>
        <topology evidence="2">Multi-pass membrane protein</topology>
    </subcellularLocation>
</comment>
<feature type="binding site" description="axial binding residue" evidence="19">
    <location>
        <position position="98"/>
    </location>
    <ligand>
        <name>heme b</name>
        <dbReference type="ChEBI" id="CHEBI:60344"/>
        <label>b566</label>
    </ligand>
    <ligandPart>
        <name>Fe</name>
        <dbReference type="ChEBI" id="CHEBI:18248"/>
    </ligandPart>
</feature>
<dbReference type="SUPFAM" id="SSF81342">
    <property type="entry name" value="Transmembrane di-heme cytochromes"/>
    <property type="match status" value="1"/>
</dbReference>
<evidence type="ECO:0000256" key="1">
    <source>
        <dbReference type="ARBA" id="ARBA00002566"/>
    </source>
</evidence>
<feature type="transmembrane region" description="Helical" evidence="20">
    <location>
        <begin position="140"/>
        <end position="167"/>
    </location>
</feature>
<evidence type="ECO:0000256" key="7">
    <source>
        <dbReference type="ARBA" id="ARBA00022660"/>
    </source>
</evidence>
<evidence type="ECO:0000256" key="2">
    <source>
        <dbReference type="ARBA" id="ARBA00004448"/>
    </source>
</evidence>
<evidence type="ECO:0000256" key="14">
    <source>
        <dbReference type="ARBA" id="ARBA00023075"/>
    </source>
</evidence>
<dbReference type="PIRSF" id="PIRSF038885">
    <property type="entry name" value="COB"/>
    <property type="match status" value="1"/>
</dbReference>
<evidence type="ECO:0000256" key="10">
    <source>
        <dbReference type="ARBA" id="ARBA00022792"/>
    </source>
</evidence>
<dbReference type="Pfam" id="PF00033">
    <property type="entry name" value="Cytochrome_B"/>
    <property type="match status" value="1"/>
</dbReference>
<dbReference type="FunFam" id="1.20.810.10:FF:000002">
    <property type="entry name" value="Cytochrome b"/>
    <property type="match status" value="1"/>
</dbReference>
<keyword evidence="10" id="KW-0999">Mitochondrion inner membrane</keyword>
<comment type="subunit">
    <text evidence="3">The main subunits of complex b-c1 are: cytochrome b, cytochrome c1 and the Rieske protein.</text>
</comment>
<evidence type="ECO:0000256" key="20">
    <source>
        <dbReference type="RuleBase" id="RU362117"/>
    </source>
</evidence>
<dbReference type="PROSITE" id="PS51002">
    <property type="entry name" value="CYTB_NTER"/>
    <property type="match status" value="1"/>
</dbReference>
<feature type="transmembrane region" description="Helical" evidence="20">
    <location>
        <begin position="179"/>
        <end position="200"/>
    </location>
</feature>
<evidence type="ECO:0000256" key="9">
    <source>
        <dbReference type="ARBA" id="ARBA00022723"/>
    </source>
</evidence>
<evidence type="ECO:0000256" key="3">
    <source>
        <dbReference type="ARBA" id="ARBA00011649"/>
    </source>
</evidence>
<evidence type="ECO:0000313" key="23">
    <source>
        <dbReference type="EMBL" id="AXS65519.1"/>
    </source>
</evidence>
<feature type="binding site" description="axial binding residue" evidence="19">
    <location>
        <position position="197"/>
    </location>
    <ligand>
        <name>heme b</name>
        <dbReference type="ChEBI" id="CHEBI:60344"/>
        <label>b566</label>
    </ligand>
    <ligandPart>
        <name>Fe</name>
        <dbReference type="ChEBI" id="CHEBI:18248"/>
    </ligandPart>
</feature>
<dbReference type="InterPro" id="IPR036150">
    <property type="entry name" value="Cyt_b/b6_C_sf"/>
</dbReference>
<comment type="cofactor">
    <cofactor evidence="19">
        <name>heme</name>
        <dbReference type="ChEBI" id="CHEBI:30413"/>
    </cofactor>
    <text evidence="19">Binds 2 heme groups non-covalently.</text>
</comment>
<keyword evidence="15 20" id="KW-0496">Mitochondrion</keyword>
<feature type="binding site" description="axial binding residue" evidence="19">
    <location>
        <position position="84"/>
    </location>
    <ligand>
        <name>heme b</name>
        <dbReference type="ChEBI" id="CHEBI:60344"/>
        <label>b562</label>
    </ligand>
    <ligandPart>
        <name>Fe</name>
        <dbReference type="ChEBI" id="CHEBI:18248"/>
    </ligandPart>
</feature>
<dbReference type="EMBL" id="MG193412">
    <property type="protein sequence ID" value="AXS65519.1"/>
    <property type="molecule type" value="Genomic_DNA"/>
</dbReference>
<keyword evidence="11 20" id="KW-0249">Electron transport</keyword>
<dbReference type="PANTHER" id="PTHR19271">
    <property type="entry name" value="CYTOCHROME B"/>
    <property type="match status" value="1"/>
</dbReference>
<sequence>MKTSLMKKSPLFKIINNALIDYPTPSNISAMWNFGFLLGMCLMIQIITGLFLAMHYCPNIDMAFNSVAHICRDVNYGWLIRTLHANGASFFFICLYTHIGRGIYYNSFFLVHTWMIGVTIFFLVMGTAFLGYVLPWGQMSFWGATVITNLLSAVPYLGSSIVLWVWGGFAVDNATLTRFFTFHFLFPFIVTAMVIIHLLFLHQTGSTNPLGTNSNIDKIPFHPYFTFKDAVGVLIMMIILITLTLVNPYLLGDPDNFIPANPLVTPVHIQPEWYFLFAYAILRSIPNKLGGVLALVMSIAILYILPFINNKKMMNYQFYPINKFLFWTLTSIILLLTWIGARPVEDPYIITGQTLTVLYFLIYFLLPMCNKMWDNIIFN</sequence>
<accession>A0A346RHH2</accession>
<keyword evidence="16 20" id="KW-0472">Membrane</keyword>
<evidence type="ECO:0000256" key="18">
    <source>
        <dbReference type="PIRSR" id="PIRSR038885-1"/>
    </source>
</evidence>
<comment type="function">
    <text evidence="1 20">Component of the ubiquinol-cytochrome c reductase complex (complex III or cytochrome b-c1 complex) that is part of the mitochondrial respiratory chain. The b-c1 complex mediates electron transfer from ubiquinol to cytochrome c. Contributes to the generation of a proton gradient across the mitochondrial membrane that is then used for ATP synthesis.</text>
</comment>
<evidence type="ECO:0000259" key="22">
    <source>
        <dbReference type="PROSITE" id="PS51003"/>
    </source>
</evidence>
<keyword evidence="13 19" id="KW-0408">Iron</keyword>
<dbReference type="GO" id="GO:0045275">
    <property type="term" value="C:respiratory chain complex III"/>
    <property type="evidence" value="ECO:0007669"/>
    <property type="project" value="InterPro"/>
</dbReference>
<dbReference type="InterPro" id="IPR005797">
    <property type="entry name" value="Cyt_b/b6_N"/>
</dbReference>
<feature type="transmembrane region" description="Helical" evidence="20">
    <location>
        <begin position="321"/>
        <end position="341"/>
    </location>
</feature>
<keyword evidence="9 19" id="KW-0479">Metal-binding</keyword>
<evidence type="ECO:0000256" key="5">
    <source>
        <dbReference type="ARBA" id="ARBA00022448"/>
    </source>
</evidence>
<evidence type="ECO:0000256" key="15">
    <source>
        <dbReference type="ARBA" id="ARBA00023128"/>
    </source>
</evidence>
<feature type="binding site" description="axial binding residue" evidence="19">
    <location>
        <position position="183"/>
    </location>
    <ligand>
        <name>heme b</name>
        <dbReference type="ChEBI" id="CHEBI:60344"/>
        <label>b562</label>
    </ligand>
    <ligandPart>
        <name>Fe</name>
        <dbReference type="ChEBI" id="CHEBI:18248"/>
    </ligandPart>
</feature>
<evidence type="ECO:0000256" key="8">
    <source>
        <dbReference type="ARBA" id="ARBA00022692"/>
    </source>
</evidence>
<gene>
    <name evidence="23" type="primary">cytb</name>
</gene>
<feature type="domain" description="Cytochrome b/b6 C-terminal region profile" evidence="22">
    <location>
        <begin position="211"/>
        <end position="379"/>
    </location>
</feature>
<evidence type="ECO:0000256" key="19">
    <source>
        <dbReference type="PIRSR" id="PIRSR038885-2"/>
    </source>
</evidence>
<keyword evidence="8 20" id="KW-0812">Transmembrane</keyword>
<dbReference type="PANTHER" id="PTHR19271:SF16">
    <property type="entry name" value="CYTOCHROME B"/>
    <property type="match status" value="1"/>
</dbReference>
<keyword evidence="14" id="KW-0830">Ubiquinone</keyword>
<evidence type="ECO:0000256" key="17">
    <source>
        <dbReference type="ARBA" id="ARBA00061233"/>
    </source>
</evidence>
<dbReference type="InterPro" id="IPR027387">
    <property type="entry name" value="Cytb/b6-like_sf"/>
</dbReference>
<dbReference type="SUPFAM" id="SSF81648">
    <property type="entry name" value="a domain/subunit of cytochrome bc1 complex (Ubiquinol-cytochrome c reductase)"/>
    <property type="match status" value="1"/>
</dbReference>
<dbReference type="InterPro" id="IPR016174">
    <property type="entry name" value="Di-haem_cyt_TM"/>
</dbReference>
<name>A0A346RHH2_9CUCU</name>
<evidence type="ECO:0000256" key="13">
    <source>
        <dbReference type="ARBA" id="ARBA00023004"/>
    </source>
</evidence>
<dbReference type="GO" id="GO:0006122">
    <property type="term" value="P:mitochondrial electron transport, ubiquinol to cytochrome c"/>
    <property type="evidence" value="ECO:0007669"/>
    <property type="project" value="TreeGrafter"/>
</dbReference>
<organism evidence="23">
    <name type="scientific">Cucujoidea sp. 44 KM-2017</name>
    <dbReference type="NCBI Taxonomy" id="2219383"/>
    <lineage>
        <taxon>Eukaryota</taxon>
        <taxon>Metazoa</taxon>
        <taxon>Ecdysozoa</taxon>
        <taxon>Arthropoda</taxon>
        <taxon>Hexapoda</taxon>
        <taxon>Insecta</taxon>
        <taxon>Pterygota</taxon>
        <taxon>Neoptera</taxon>
        <taxon>Endopterygota</taxon>
        <taxon>Coleoptera</taxon>
        <taxon>Polyphaga</taxon>
        <taxon>Cucujiformia</taxon>
    </lineage>
</organism>
<feature type="transmembrane region" description="Helical" evidence="20">
    <location>
        <begin position="230"/>
        <end position="251"/>
    </location>
</feature>
<dbReference type="InterPro" id="IPR048260">
    <property type="entry name" value="Cytochrome_b_C_euk/bac"/>
</dbReference>
<dbReference type="AlphaFoldDB" id="A0A346RHH2"/>
<evidence type="ECO:0000256" key="16">
    <source>
        <dbReference type="ARBA" id="ARBA00023136"/>
    </source>
</evidence>
<dbReference type="InterPro" id="IPR030689">
    <property type="entry name" value="Cytochrome_b"/>
</dbReference>
<feature type="transmembrane region" description="Helical" evidence="20">
    <location>
        <begin position="108"/>
        <end position="134"/>
    </location>
</feature>
<keyword evidence="6 19" id="KW-0349">Heme</keyword>
<dbReference type="CDD" id="cd00290">
    <property type="entry name" value="cytochrome_b_C"/>
    <property type="match status" value="1"/>
</dbReference>
<dbReference type="Pfam" id="PF00032">
    <property type="entry name" value="Cytochrom_B_C"/>
    <property type="match status" value="1"/>
</dbReference>
<reference evidence="23" key="1">
    <citation type="journal article" date="2018" name="J. ISSAAS">
        <title>The contribution of mitochondrial metagenomics to large-scale data mining and phylogenetic analysis of Coleoptera.</title>
        <authorList>
            <person name="Miller K."/>
            <person name="Linard B."/>
            <person name="Motyka M."/>
            <person name="Bocek M."/>
            <person name="Vogler A.P."/>
        </authorList>
    </citation>
    <scope>NUCLEOTIDE SEQUENCE</scope>
</reference>
<comment type="similarity">
    <text evidence="17 20">Belongs to the cytochrome b family.</text>
</comment>
<evidence type="ECO:0000256" key="4">
    <source>
        <dbReference type="ARBA" id="ARBA00013531"/>
    </source>
</evidence>
<feature type="transmembrane region" description="Helical" evidence="20">
    <location>
        <begin position="347"/>
        <end position="366"/>
    </location>
</feature>
<keyword evidence="5 20" id="KW-0813">Transport</keyword>
<dbReference type="GO" id="GO:0016491">
    <property type="term" value="F:oxidoreductase activity"/>
    <property type="evidence" value="ECO:0007669"/>
    <property type="project" value="UniProtKB-UniRule"/>
</dbReference>
<feature type="binding site" evidence="18">
    <location>
        <position position="202"/>
    </location>
    <ligand>
        <name>a ubiquinone</name>
        <dbReference type="ChEBI" id="CHEBI:16389"/>
    </ligand>
</feature>
<evidence type="ECO:0000256" key="12">
    <source>
        <dbReference type="ARBA" id="ARBA00022989"/>
    </source>
</evidence>
<feature type="transmembrane region" description="Helical" evidence="20">
    <location>
        <begin position="34"/>
        <end position="56"/>
    </location>
</feature>
<evidence type="ECO:0000256" key="6">
    <source>
        <dbReference type="ARBA" id="ARBA00022617"/>
    </source>
</evidence>
<dbReference type="InterPro" id="IPR048259">
    <property type="entry name" value="Cytochrome_b_N_euk/bac"/>
</dbReference>
<geneLocation type="mitochondrion" evidence="23"/>
<comment type="cofactor">
    <cofactor evidence="20">
        <name>heme b</name>
        <dbReference type="ChEBI" id="CHEBI:60344"/>
    </cofactor>
    <text evidence="20">Binds 2 heme groups non-covalently.</text>
</comment>
<evidence type="ECO:0000256" key="11">
    <source>
        <dbReference type="ARBA" id="ARBA00022982"/>
    </source>
</evidence>
<feature type="transmembrane region" description="Helical" evidence="20">
    <location>
        <begin position="288"/>
        <end position="309"/>
    </location>
</feature>
<keyword evidence="12 20" id="KW-1133">Transmembrane helix</keyword>
<dbReference type="GO" id="GO:0008121">
    <property type="term" value="F:quinol-cytochrome-c reductase activity"/>
    <property type="evidence" value="ECO:0007669"/>
    <property type="project" value="InterPro"/>
</dbReference>
<dbReference type="PROSITE" id="PS51003">
    <property type="entry name" value="CYTB_CTER"/>
    <property type="match status" value="1"/>
</dbReference>
<evidence type="ECO:0000259" key="21">
    <source>
        <dbReference type="PROSITE" id="PS51002"/>
    </source>
</evidence>
<dbReference type="CDD" id="cd00284">
    <property type="entry name" value="Cytochrome_b_N"/>
    <property type="match status" value="1"/>
</dbReference>
<protein>
    <recommendedName>
        <fullName evidence="4 20">Cytochrome b</fullName>
    </recommendedName>
</protein>
<proteinExistence type="inferred from homology"/>
<feature type="domain" description="Cytochrome b/b6 N-terminal region profile" evidence="21">
    <location>
        <begin position="1"/>
        <end position="210"/>
    </location>
</feature>